<dbReference type="AlphaFoldDB" id="A0A6C0U5X6"/>
<dbReference type="InterPro" id="IPR006680">
    <property type="entry name" value="Amidohydro-rel"/>
</dbReference>
<dbReference type="PANTHER" id="PTHR43135">
    <property type="entry name" value="ALPHA-D-RIBOSE 1-METHYLPHOSPHONATE 5-TRIPHOSPHATE DIPHOSPHATASE"/>
    <property type="match status" value="1"/>
</dbReference>
<dbReference type="InterPro" id="IPR032466">
    <property type="entry name" value="Metal_Hydrolase"/>
</dbReference>
<dbReference type="Proteomes" id="UP000477680">
    <property type="component" value="Chromosome"/>
</dbReference>
<keyword evidence="1" id="KW-0732">Signal</keyword>
<name>A0A6C0U5X6_9GAMM</name>
<evidence type="ECO:0000313" key="3">
    <source>
        <dbReference type="EMBL" id="QIB67471.1"/>
    </source>
</evidence>
<dbReference type="Pfam" id="PF01979">
    <property type="entry name" value="Amidohydro_1"/>
    <property type="match status" value="1"/>
</dbReference>
<dbReference type="Gene3D" id="3.20.20.140">
    <property type="entry name" value="Metal-dependent hydrolases"/>
    <property type="match status" value="1"/>
</dbReference>
<sequence length="428" mass="45088">MQRKLKQLLIASSLALSGLSSPASAQLTALVGGSVVNLESGAPLENAVVLVEGDRITAVGSRDDVSIPADATIIDASGKWIVPGLMNMHVHLGLKLPGAASVALQNESEAELALRMAENAKLSLLSGTTTIRAPGDRSLGIFAVDKAIRRGEIPGPRIHAAGVPLAPTGGHGTSHGEVGVDGPDDVTRKAREQLRAGATWLKLMISKGIASPAGSIAASDMTLEEMRAAVDIAHRAGFKVTAHSGSPEATLEALEAGVDCFEHGYYLNQEVFRKMKRAGAWYVPTIVVSQAGAMEFFRKIGSPQWYLDRAASVGKVHWTALQTAIDEGVNIAMGSDQFPFEPNEGTVASVREIELYVDAGMTPRQALRSATVETARMLGVAEEVGTISEGKYADLLLLDSDPVADISALRTIGLVMKGGTVVRNDWNL</sequence>
<dbReference type="SUPFAM" id="SSF51338">
    <property type="entry name" value="Composite domain of metallo-dependent hydrolases"/>
    <property type="match status" value="1"/>
</dbReference>
<evidence type="ECO:0000256" key="1">
    <source>
        <dbReference type="SAM" id="SignalP"/>
    </source>
</evidence>
<dbReference type="InterPro" id="IPR051781">
    <property type="entry name" value="Metallo-dep_Hydrolase"/>
</dbReference>
<dbReference type="KEGG" id="kim:G3T16_00605"/>
<dbReference type="PANTHER" id="PTHR43135:SF3">
    <property type="entry name" value="ALPHA-D-RIBOSE 1-METHYLPHOSPHONATE 5-TRIPHOSPHATE DIPHOSPHATASE"/>
    <property type="match status" value="1"/>
</dbReference>
<feature type="chain" id="PRO_5025646563" evidence="1">
    <location>
        <begin position="26"/>
        <end position="428"/>
    </location>
</feature>
<protein>
    <submittedName>
        <fullName evidence="3">Amidohydrolase family protein</fullName>
    </submittedName>
</protein>
<dbReference type="SUPFAM" id="SSF51556">
    <property type="entry name" value="Metallo-dependent hydrolases"/>
    <property type="match status" value="1"/>
</dbReference>
<accession>A0A6C0U5X6</accession>
<feature type="signal peptide" evidence="1">
    <location>
        <begin position="1"/>
        <end position="25"/>
    </location>
</feature>
<dbReference type="CDD" id="cd01299">
    <property type="entry name" value="Met_dep_hydrolase_A"/>
    <property type="match status" value="1"/>
</dbReference>
<dbReference type="EMBL" id="CP048711">
    <property type="protein sequence ID" value="QIB67471.1"/>
    <property type="molecule type" value="Genomic_DNA"/>
</dbReference>
<keyword evidence="4" id="KW-1185">Reference proteome</keyword>
<organism evidence="3 4">
    <name type="scientific">Kineobactrum salinum</name>
    <dbReference type="NCBI Taxonomy" id="2708301"/>
    <lineage>
        <taxon>Bacteria</taxon>
        <taxon>Pseudomonadati</taxon>
        <taxon>Pseudomonadota</taxon>
        <taxon>Gammaproteobacteria</taxon>
        <taxon>Cellvibrionales</taxon>
        <taxon>Halieaceae</taxon>
        <taxon>Kineobactrum</taxon>
    </lineage>
</organism>
<dbReference type="Gene3D" id="2.30.40.10">
    <property type="entry name" value="Urease, subunit C, domain 1"/>
    <property type="match status" value="1"/>
</dbReference>
<reference evidence="3 4" key="1">
    <citation type="submission" date="2020-02" db="EMBL/GenBank/DDBJ databases">
        <title>Genome sequencing for Kineobactrum sp. M2.</title>
        <authorList>
            <person name="Park S.-J."/>
        </authorList>
    </citation>
    <scope>NUCLEOTIDE SEQUENCE [LARGE SCALE GENOMIC DNA]</scope>
    <source>
        <strain evidence="3 4">M2</strain>
    </source>
</reference>
<proteinExistence type="predicted"/>
<keyword evidence="3" id="KW-0378">Hydrolase</keyword>
<dbReference type="InterPro" id="IPR011059">
    <property type="entry name" value="Metal-dep_hydrolase_composite"/>
</dbReference>
<feature type="domain" description="Amidohydrolase-related" evidence="2">
    <location>
        <begin position="80"/>
        <end position="422"/>
    </location>
</feature>
<evidence type="ECO:0000313" key="4">
    <source>
        <dbReference type="Proteomes" id="UP000477680"/>
    </source>
</evidence>
<dbReference type="InterPro" id="IPR057744">
    <property type="entry name" value="OTAase-like"/>
</dbReference>
<gene>
    <name evidence="3" type="ORF">G3T16_00605</name>
</gene>
<evidence type="ECO:0000259" key="2">
    <source>
        <dbReference type="Pfam" id="PF01979"/>
    </source>
</evidence>
<dbReference type="GO" id="GO:0016810">
    <property type="term" value="F:hydrolase activity, acting on carbon-nitrogen (but not peptide) bonds"/>
    <property type="evidence" value="ECO:0007669"/>
    <property type="project" value="InterPro"/>
</dbReference>